<evidence type="ECO:0000313" key="1">
    <source>
        <dbReference type="EMBL" id="SOQ52220.1"/>
    </source>
</evidence>
<protein>
    <submittedName>
        <fullName evidence="1">SFRICE_011603</fullName>
    </submittedName>
</protein>
<organism evidence="1">
    <name type="scientific">Spodoptera frugiperda</name>
    <name type="common">Fall armyworm</name>
    <dbReference type="NCBI Taxonomy" id="7108"/>
    <lineage>
        <taxon>Eukaryota</taxon>
        <taxon>Metazoa</taxon>
        <taxon>Ecdysozoa</taxon>
        <taxon>Arthropoda</taxon>
        <taxon>Hexapoda</taxon>
        <taxon>Insecta</taxon>
        <taxon>Pterygota</taxon>
        <taxon>Neoptera</taxon>
        <taxon>Endopterygota</taxon>
        <taxon>Lepidoptera</taxon>
        <taxon>Glossata</taxon>
        <taxon>Ditrysia</taxon>
        <taxon>Noctuoidea</taxon>
        <taxon>Noctuidae</taxon>
        <taxon>Amphipyrinae</taxon>
        <taxon>Spodoptera</taxon>
    </lineage>
</organism>
<gene>
    <name evidence="1" type="ORF">SFRICE_011603</name>
</gene>
<reference evidence="1" key="1">
    <citation type="submission" date="2016-07" db="EMBL/GenBank/DDBJ databases">
        <authorList>
            <person name="Bretaudeau A."/>
        </authorList>
    </citation>
    <scope>NUCLEOTIDE SEQUENCE</scope>
    <source>
        <strain evidence="1">Rice</strain>
        <tissue evidence="1">Whole body</tissue>
    </source>
</reference>
<proteinExistence type="predicted"/>
<dbReference type="EMBL" id="ODYU01008535">
    <property type="protein sequence ID" value="SOQ52220.1"/>
    <property type="molecule type" value="Genomic_DNA"/>
</dbReference>
<accession>A0A2H1WGM9</accession>
<dbReference type="AlphaFoldDB" id="A0A2H1WGM9"/>
<name>A0A2H1WGM9_SPOFR</name>
<sequence>MVIYYAYIILINLPLEPFYLLKKPHQHPLHSFKDLSFLEIYWTKELTLFYTMYKCIISFRY</sequence>